<keyword evidence="4" id="KW-1185">Reference proteome</keyword>
<evidence type="ECO:0000313" key="3">
    <source>
        <dbReference type="EMBL" id="MFH7596550.1"/>
    </source>
</evidence>
<dbReference type="Proteomes" id="UP001610631">
    <property type="component" value="Unassembled WGS sequence"/>
</dbReference>
<gene>
    <name evidence="3" type="ORF">WDV06_15825</name>
</gene>
<dbReference type="NCBIfam" id="NF010372">
    <property type="entry name" value="PRK13798.1"/>
    <property type="match status" value="1"/>
</dbReference>
<evidence type="ECO:0000313" key="4">
    <source>
        <dbReference type="Proteomes" id="UP001610631"/>
    </source>
</evidence>
<protein>
    <submittedName>
        <fullName evidence="3">2-oxo-4-hydroxy-4-carboxy-5-ureidoimidazoline decarboxylase</fullName>
        <ecNumber evidence="3">4.1.1.97</ecNumber>
    </submittedName>
</protein>
<accession>A0ABW7PEI5</accession>
<feature type="domain" description="Oxo-4-hydroxy-4-carboxy-5-ureidoimidazoline decarboxylase" evidence="2">
    <location>
        <begin position="4"/>
        <end position="142"/>
    </location>
</feature>
<sequence length="175" mass="18882">MRFNSLPAEHARTALLHCCGSARWAQRVADHRPYPDAASLLAAADEAAYDMSQGDLTEALARESSAELGHGAPYAALVALDAARAEYERTFGHAFVVCLDGHPPEEQISQLLAAIRRRMGHEIDEERSVAADELRMVARSRLLHLLGRLAGSPRRGSDPDDGLPSADFGLFAPVG</sequence>
<dbReference type="Gene3D" id="1.10.3330.10">
    <property type="entry name" value="Oxo-4-hydroxy-4-carboxy-5-ureidoimidazoline decarboxylase"/>
    <property type="match status" value="2"/>
</dbReference>
<dbReference type="EC" id="4.1.1.97" evidence="3"/>
<dbReference type="InterPro" id="IPR036778">
    <property type="entry name" value="OHCU_decarboxylase_sf"/>
</dbReference>
<keyword evidence="1" id="KW-0659">Purine metabolism</keyword>
<keyword evidence="3" id="KW-0456">Lyase</keyword>
<dbReference type="GO" id="GO:0051997">
    <property type="term" value="F:2-oxo-4-hydroxy-4-carboxy-5-ureidoimidazoline decarboxylase activity"/>
    <property type="evidence" value="ECO:0007669"/>
    <property type="project" value="UniProtKB-EC"/>
</dbReference>
<dbReference type="EMBL" id="JBBDHD010000034">
    <property type="protein sequence ID" value="MFH7596550.1"/>
    <property type="molecule type" value="Genomic_DNA"/>
</dbReference>
<dbReference type="Pfam" id="PF09349">
    <property type="entry name" value="OHCU_decarbox"/>
    <property type="match status" value="1"/>
</dbReference>
<dbReference type="SUPFAM" id="SSF158694">
    <property type="entry name" value="UraD-Like"/>
    <property type="match status" value="1"/>
</dbReference>
<evidence type="ECO:0000256" key="1">
    <source>
        <dbReference type="ARBA" id="ARBA00022631"/>
    </source>
</evidence>
<dbReference type="InterPro" id="IPR018020">
    <property type="entry name" value="OHCU_decarboxylase"/>
</dbReference>
<proteinExistence type="predicted"/>
<name>A0ABW7PEI5_9ACTN</name>
<organism evidence="3 4">
    <name type="scientific">Streptomyces racemochromogenes</name>
    <dbReference type="NCBI Taxonomy" id="67353"/>
    <lineage>
        <taxon>Bacteria</taxon>
        <taxon>Bacillati</taxon>
        <taxon>Actinomycetota</taxon>
        <taxon>Actinomycetes</taxon>
        <taxon>Kitasatosporales</taxon>
        <taxon>Streptomycetaceae</taxon>
        <taxon>Streptomyces</taxon>
    </lineage>
</organism>
<evidence type="ECO:0000259" key="2">
    <source>
        <dbReference type="Pfam" id="PF09349"/>
    </source>
</evidence>
<reference evidence="3 4" key="1">
    <citation type="submission" date="2024-03" db="EMBL/GenBank/DDBJ databases">
        <title>Whole genome sequencing of Streptomyces racemochromogenes, to identify antimicrobial biosynthetic gene clusters.</title>
        <authorList>
            <person name="Suryawanshi P."/>
            <person name="Krishnaraj P.U."/>
            <person name="Arun Y.P."/>
            <person name="Suryawanshi M.P."/>
            <person name="Rakshit O."/>
        </authorList>
    </citation>
    <scope>NUCLEOTIDE SEQUENCE [LARGE SCALE GENOMIC DNA]</scope>
    <source>
        <strain evidence="3 4">AUDT626</strain>
    </source>
</reference>
<comment type="caution">
    <text evidence="3">The sequence shown here is derived from an EMBL/GenBank/DDBJ whole genome shotgun (WGS) entry which is preliminary data.</text>
</comment>